<feature type="transmembrane region" description="Helical" evidence="2">
    <location>
        <begin position="17"/>
        <end position="40"/>
    </location>
</feature>
<gene>
    <name evidence="3" type="ORF">ACFPJ4_12795</name>
</gene>
<sequence length="332" mass="34977">MVDAGTQEVLVPMRRPVIAGIAIGAATVLVAGTIAGVVAYQSATSKLPHSAPAPLTATQLADYQHVVESWPYPFAPGDAVPKSPPPLSGNPPSPQSDRAFISFFYQCSWVNEVIGGRASARSTALISLRAWNDLPVSVSSADNSDGAWKATILLPAENGNLKPLEDYFKTCKAYQSYRTKPGTGIVVNKPLPNPLATPSATPGAIPTSSPSKRASVGTDMVGKYHVEIPVDNGPENYATGTVTLDSAGHPAAYVVASGDVIDYIADRFGFFSPSGEGFDYLNTINQVRRGGYPWTIYAGDTLNLSAYTILNVGSIDGKVLNEAPPDPMPAQR</sequence>
<feature type="region of interest" description="Disordered" evidence="1">
    <location>
        <begin position="197"/>
        <end position="216"/>
    </location>
</feature>
<evidence type="ECO:0000313" key="3">
    <source>
        <dbReference type="EMBL" id="MFC5503120.1"/>
    </source>
</evidence>
<dbReference type="EMBL" id="JBHSMG010000003">
    <property type="protein sequence ID" value="MFC5503120.1"/>
    <property type="molecule type" value="Genomic_DNA"/>
</dbReference>
<proteinExistence type="predicted"/>
<evidence type="ECO:0000256" key="1">
    <source>
        <dbReference type="SAM" id="MobiDB-lite"/>
    </source>
</evidence>
<evidence type="ECO:0000313" key="4">
    <source>
        <dbReference type="Proteomes" id="UP001596039"/>
    </source>
</evidence>
<comment type="caution">
    <text evidence="3">The sequence shown here is derived from an EMBL/GenBank/DDBJ whole genome shotgun (WGS) entry which is preliminary data.</text>
</comment>
<keyword evidence="4" id="KW-1185">Reference proteome</keyword>
<protein>
    <recommendedName>
        <fullName evidence="5">LysM domain-containing protein</fullName>
    </recommendedName>
</protein>
<keyword evidence="2" id="KW-0812">Transmembrane</keyword>
<organism evidence="3 4">
    <name type="scientific">Lysinimonas soli</name>
    <dbReference type="NCBI Taxonomy" id="1074233"/>
    <lineage>
        <taxon>Bacteria</taxon>
        <taxon>Bacillati</taxon>
        <taxon>Actinomycetota</taxon>
        <taxon>Actinomycetes</taxon>
        <taxon>Micrococcales</taxon>
        <taxon>Microbacteriaceae</taxon>
        <taxon>Lysinimonas</taxon>
    </lineage>
</organism>
<keyword evidence="2" id="KW-1133">Transmembrane helix</keyword>
<dbReference type="Proteomes" id="UP001596039">
    <property type="component" value="Unassembled WGS sequence"/>
</dbReference>
<accession>A0ABW0NRH1</accession>
<reference evidence="4" key="1">
    <citation type="journal article" date="2019" name="Int. J. Syst. Evol. Microbiol.">
        <title>The Global Catalogue of Microorganisms (GCM) 10K type strain sequencing project: providing services to taxonomists for standard genome sequencing and annotation.</title>
        <authorList>
            <consortium name="The Broad Institute Genomics Platform"/>
            <consortium name="The Broad Institute Genome Sequencing Center for Infectious Disease"/>
            <person name="Wu L."/>
            <person name="Ma J."/>
        </authorList>
    </citation>
    <scope>NUCLEOTIDE SEQUENCE [LARGE SCALE GENOMIC DNA]</scope>
    <source>
        <strain evidence="4">CGMCC 4.6997</strain>
    </source>
</reference>
<feature type="compositionally biased region" description="Polar residues" evidence="1">
    <location>
        <begin position="197"/>
        <end position="212"/>
    </location>
</feature>
<evidence type="ECO:0000256" key="2">
    <source>
        <dbReference type="SAM" id="Phobius"/>
    </source>
</evidence>
<keyword evidence="2" id="KW-0472">Membrane</keyword>
<name>A0ABW0NRH1_9MICO</name>
<evidence type="ECO:0008006" key="5">
    <source>
        <dbReference type="Google" id="ProtNLM"/>
    </source>
</evidence>
<dbReference type="RefSeq" id="WP_386740833.1">
    <property type="nucleotide sequence ID" value="NZ_JBHSMG010000003.1"/>
</dbReference>